<dbReference type="GO" id="GO:0006508">
    <property type="term" value="P:proteolysis"/>
    <property type="evidence" value="ECO:0007669"/>
    <property type="project" value="UniProtKB-KW"/>
</dbReference>
<feature type="transmembrane region" description="Helical" evidence="8">
    <location>
        <begin position="169"/>
        <end position="192"/>
    </location>
</feature>
<evidence type="ECO:0000256" key="1">
    <source>
        <dbReference type="ARBA" id="ARBA00022475"/>
    </source>
</evidence>
<proteinExistence type="predicted"/>
<evidence type="ECO:0000313" key="10">
    <source>
        <dbReference type="Proteomes" id="UP000184389"/>
    </source>
</evidence>
<organism evidence="9 10">
    <name type="scientific">Sporanaerobacter acetigenes DSM 13106</name>
    <dbReference type="NCBI Taxonomy" id="1123281"/>
    <lineage>
        <taxon>Bacteria</taxon>
        <taxon>Bacillati</taxon>
        <taxon>Bacillota</taxon>
        <taxon>Tissierellia</taxon>
        <taxon>Tissierellales</taxon>
        <taxon>Sporanaerobacteraceae</taxon>
        <taxon>Sporanaerobacter</taxon>
    </lineage>
</organism>
<dbReference type="GO" id="GO:0009372">
    <property type="term" value="P:quorum sensing"/>
    <property type="evidence" value="ECO:0007669"/>
    <property type="project" value="UniProtKB-KW"/>
</dbReference>
<feature type="transmembrane region" description="Helical" evidence="8">
    <location>
        <begin position="79"/>
        <end position="97"/>
    </location>
</feature>
<feature type="transmembrane region" description="Helical" evidence="8">
    <location>
        <begin position="109"/>
        <end position="126"/>
    </location>
</feature>
<keyword evidence="3" id="KW-0645">Protease</keyword>
<evidence type="ECO:0000256" key="8">
    <source>
        <dbReference type="SAM" id="Phobius"/>
    </source>
</evidence>
<dbReference type="Pfam" id="PF04647">
    <property type="entry name" value="AgrB"/>
    <property type="match status" value="1"/>
</dbReference>
<dbReference type="InterPro" id="IPR006741">
    <property type="entry name" value="AgrB"/>
</dbReference>
<dbReference type="GO" id="GO:0008233">
    <property type="term" value="F:peptidase activity"/>
    <property type="evidence" value="ECO:0007669"/>
    <property type="project" value="UniProtKB-KW"/>
</dbReference>
<dbReference type="RefSeq" id="WP_072745019.1">
    <property type="nucleotide sequence ID" value="NZ_FQXR01000014.1"/>
</dbReference>
<evidence type="ECO:0000313" key="9">
    <source>
        <dbReference type="EMBL" id="SHI14423.1"/>
    </source>
</evidence>
<keyword evidence="2" id="KW-0673">Quorum sensing</keyword>
<dbReference type="EMBL" id="FQXR01000014">
    <property type="protein sequence ID" value="SHI14423.1"/>
    <property type="molecule type" value="Genomic_DNA"/>
</dbReference>
<dbReference type="Proteomes" id="UP000184389">
    <property type="component" value="Unassembled WGS sequence"/>
</dbReference>
<evidence type="ECO:0000256" key="4">
    <source>
        <dbReference type="ARBA" id="ARBA00022692"/>
    </source>
</evidence>
<dbReference type="AlphaFoldDB" id="A0A1M5YS56"/>
<dbReference type="STRING" id="1123281.SAMN02745180_02386"/>
<keyword evidence="7 8" id="KW-0472">Membrane</keyword>
<dbReference type="GO" id="GO:0016020">
    <property type="term" value="C:membrane"/>
    <property type="evidence" value="ECO:0007669"/>
    <property type="project" value="InterPro"/>
</dbReference>
<sequence length="210" mass="24067">MNRDLALKISAKLAEKLDGSKQDVEIWAYGLEIILNSVIKFLIIAVLSVFLGIFQYTMFCIIAFAFFRHFGGGVHFSTYLRCLSFGVMTFLISGKIASLDKLSIIQEMFFYMTLVLGVLTIVKWVPADTKKKPIKEKEKIKEQKMKTTVVLVFWLILTIFLDKQGKNTYIPAIVLGAFESLLFMTPFGYWMINGIDNFLNKIFIKTEEVK</sequence>
<name>A0A1M5YS56_9FIRM</name>
<evidence type="ECO:0000256" key="6">
    <source>
        <dbReference type="ARBA" id="ARBA00022989"/>
    </source>
</evidence>
<evidence type="ECO:0000256" key="2">
    <source>
        <dbReference type="ARBA" id="ARBA00022654"/>
    </source>
</evidence>
<dbReference type="SMART" id="SM00793">
    <property type="entry name" value="AgrB"/>
    <property type="match status" value="1"/>
</dbReference>
<evidence type="ECO:0000256" key="5">
    <source>
        <dbReference type="ARBA" id="ARBA00022801"/>
    </source>
</evidence>
<feature type="transmembrane region" description="Helical" evidence="8">
    <location>
        <begin position="41"/>
        <end position="67"/>
    </location>
</feature>
<keyword evidence="4 8" id="KW-0812">Transmembrane</keyword>
<reference evidence="9 10" key="1">
    <citation type="submission" date="2016-11" db="EMBL/GenBank/DDBJ databases">
        <authorList>
            <person name="Jaros S."/>
            <person name="Januszkiewicz K."/>
            <person name="Wedrychowicz H."/>
        </authorList>
    </citation>
    <scope>NUCLEOTIDE SEQUENCE [LARGE SCALE GENOMIC DNA]</scope>
    <source>
        <strain evidence="9 10">DSM 13106</strain>
    </source>
</reference>
<keyword evidence="10" id="KW-1185">Reference proteome</keyword>
<feature type="transmembrane region" description="Helical" evidence="8">
    <location>
        <begin position="147"/>
        <end position="163"/>
    </location>
</feature>
<keyword evidence="6 8" id="KW-1133">Transmembrane helix</keyword>
<dbReference type="OrthoDB" id="2854767at2"/>
<keyword evidence="5" id="KW-0378">Hydrolase</keyword>
<evidence type="ECO:0000256" key="3">
    <source>
        <dbReference type="ARBA" id="ARBA00022670"/>
    </source>
</evidence>
<keyword evidence="1" id="KW-1003">Cell membrane</keyword>
<accession>A0A1M5YS56</accession>
<gene>
    <name evidence="9" type="ORF">SAMN02745180_02386</name>
</gene>
<protein>
    <submittedName>
        <fullName evidence="9">Accessory gene regulator B</fullName>
    </submittedName>
</protein>
<evidence type="ECO:0000256" key="7">
    <source>
        <dbReference type="ARBA" id="ARBA00023136"/>
    </source>
</evidence>